<dbReference type="Gene3D" id="3.60.15.10">
    <property type="entry name" value="Ribonuclease Z/Hydroxyacylglutathione hydrolase-like"/>
    <property type="match status" value="1"/>
</dbReference>
<dbReference type="SUPFAM" id="SSF56281">
    <property type="entry name" value="Metallo-hydrolase/oxidoreductase"/>
    <property type="match status" value="1"/>
</dbReference>
<protein>
    <submittedName>
        <fullName evidence="1">Uncharacterized protein</fullName>
    </submittedName>
</protein>
<evidence type="ECO:0000313" key="2">
    <source>
        <dbReference type="Proteomes" id="UP000803884"/>
    </source>
</evidence>
<name>A0AB34KLF0_9PEZI</name>
<dbReference type="EMBL" id="JAAQHG020000019">
    <property type="protein sequence ID" value="KAL1585555.1"/>
    <property type="molecule type" value="Genomic_DNA"/>
</dbReference>
<dbReference type="GeneID" id="96007167"/>
<dbReference type="InterPro" id="IPR036866">
    <property type="entry name" value="RibonucZ/Hydroxyglut_hydro"/>
</dbReference>
<reference evidence="1 2" key="1">
    <citation type="journal article" date="2020" name="Microbiol. Resour. Announc.">
        <title>Draft Genome Sequence of a Cladosporium Species Isolated from the Mesophotic Ascidian Didemnum maculosum.</title>
        <authorList>
            <person name="Gioti A."/>
            <person name="Siaperas R."/>
            <person name="Nikolaivits E."/>
            <person name="Le Goff G."/>
            <person name="Ouazzani J."/>
            <person name="Kotoulas G."/>
            <person name="Topakas E."/>
        </authorList>
    </citation>
    <scope>NUCLEOTIDE SEQUENCE [LARGE SCALE GENOMIC DNA]</scope>
    <source>
        <strain evidence="1 2">TM138-S3</strain>
    </source>
</reference>
<keyword evidence="2" id="KW-1185">Reference proteome</keyword>
<dbReference type="PANTHER" id="PTHR33835:SF1">
    <property type="entry name" value="METALLO-BETA-LACTAMASE DOMAIN-CONTAINING PROTEIN"/>
    <property type="match status" value="1"/>
</dbReference>
<organism evidence="1 2">
    <name type="scientific">Cladosporium halotolerans</name>
    <dbReference type="NCBI Taxonomy" id="1052096"/>
    <lineage>
        <taxon>Eukaryota</taxon>
        <taxon>Fungi</taxon>
        <taxon>Dikarya</taxon>
        <taxon>Ascomycota</taxon>
        <taxon>Pezizomycotina</taxon>
        <taxon>Dothideomycetes</taxon>
        <taxon>Dothideomycetidae</taxon>
        <taxon>Cladosporiales</taxon>
        <taxon>Cladosporiaceae</taxon>
        <taxon>Cladosporium</taxon>
    </lineage>
</organism>
<evidence type="ECO:0000313" key="1">
    <source>
        <dbReference type="EMBL" id="KAL1585555.1"/>
    </source>
</evidence>
<dbReference type="PANTHER" id="PTHR33835">
    <property type="entry name" value="YALI0C07656P"/>
    <property type="match status" value="1"/>
</dbReference>
<gene>
    <name evidence="1" type="ORF">WHR41_05724</name>
</gene>
<comment type="caution">
    <text evidence="1">The sequence shown here is derived from an EMBL/GenBank/DDBJ whole genome shotgun (WGS) entry which is preliminary data.</text>
</comment>
<sequence length="277" mass="31023">MAPNVAKLIPSDPEKVMVIRSITPDIKTFSTPFLRFGRVKIGGRGTAVRLGSGTTAVFSPVALTPTVRAEMASLGPTKYLVALDQEHHIFLEDWHKAFPDAKVIAPETLPAYRDKQGYFRIPEGNWKLFEAGASAQGKLSVDEEFDREFDFTYVDGHANKEVVFNHRKSGTLIEGDLLFNLPATEQFSRSGLDPKSGLLSRLFSWLNSTQGEALAQRRLIWYGICENKPAYNREVNRISGWKFDRIIPCHGDVIETGGKGIFDKVMKWHLEAARKGQ</sequence>
<dbReference type="AlphaFoldDB" id="A0AB34KLF0"/>
<proteinExistence type="predicted"/>
<accession>A0AB34KLF0</accession>
<dbReference type="RefSeq" id="XP_069228661.1">
    <property type="nucleotide sequence ID" value="XM_069374329.1"/>
</dbReference>
<dbReference type="Proteomes" id="UP000803884">
    <property type="component" value="Unassembled WGS sequence"/>
</dbReference>
<dbReference type="InterPro" id="IPR025638">
    <property type="entry name" value="DUF4336"/>
</dbReference>